<sequence>MDKLLLHGRRSSTLKTSMALISLGNTLRNSYSTESKEEHSLGIGQKARSTAEEFSRQAKEKAEKISETTKEAWEDAKEAVVGETQQEKEKLKEKVEKGNYDKIGRE</sequence>
<keyword evidence="2" id="KW-1185">Reference proteome</keyword>
<proteinExistence type="predicted"/>
<dbReference type="GeneID" id="103710011"/>
<reference evidence="2" key="1">
    <citation type="journal article" date="2019" name="Nat. Commun.">
        <title>Genome-wide association mapping of date palm fruit traits.</title>
        <authorList>
            <person name="Hazzouri K.M."/>
            <person name="Gros-Balthazard M."/>
            <person name="Flowers J.M."/>
            <person name="Copetti D."/>
            <person name="Lemansour A."/>
            <person name="Lebrun M."/>
            <person name="Masmoudi K."/>
            <person name="Ferrand S."/>
            <person name="Dhar M.I."/>
            <person name="Fresquez Z.A."/>
            <person name="Rosas U."/>
            <person name="Zhang J."/>
            <person name="Talag J."/>
            <person name="Lee S."/>
            <person name="Kudrna D."/>
            <person name="Powell R.F."/>
            <person name="Leitch I.J."/>
            <person name="Krueger R.R."/>
            <person name="Wing R.A."/>
            <person name="Amiri K.M.A."/>
            <person name="Purugganan M.D."/>
        </authorList>
    </citation>
    <scope>NUCLEOTIDE SEQUENCE [LARGE SCALE GENOMIC DNA]</scope>
    <source>
        <strain evidence="2">cv. Khalas</strain>
    </source>
</reference>
<name>A0A8B7C872_PHODC</name>
<reference evidence="3" key="2">
    <citation type="submission" date="2025-08" db="UniProtKB">
        <authorList>
            <consortium name="RefSeq"/>
        </authorList>
    </citation>
    <scope>IDENTIFICATION</scope>
    <source>
        <tissue evidence="3">Young leaves</tissue>
    </source>
</reference>
<feature type="region of interest" description="Disordered" evidence="1">
    <location>
        <begin position="34"/>
        <end position="106"/>
    </location>
</feature>
<feature type="compositionally biased region" description="Basic and acidic residues" evidence="1">
    <location>
        <begin position="49"/>
        <end position="106"/>
    </location>
</feature>
<evidence type="ECO:0000313" key="2">
    <source>
        <dbReference type="Proteomes" id="UP000228380"/>
    </source>
</evidence>
<gene>
    <name evidence="3" type="primary">LOC103710011</name>
</gene>
<dbReference type="OrthoDB" id="955245at2759"/>
<dbReference type="AlphaFoldDB" id="A0A8B7C872"/>
<accession>A0A8B7C872</accession>
<organism evidence="2 3">
    <name type="scientific">Phoenix dactylifera</name>
    <name type="common">Date palm</name>
    <dbReference type="NCBI Taxonomy" id="42345"/>
    <lineage>
        <taxon>Eukaryota</taxon>
        <taxon>Viridiplantae</taxon>
        <taxon>Streptophyta</taxon>
        <taxon>Embryophyta</taxon>
        <taxon>Tracheophyta</taxon>
        <taxon>Spermatophyta</taxon>
        <taxon>Magnoliopsida</taxon>
        <taxon>Liliopsida</taxon>
        <taxon>Arecaceae</taxon>
        <taxon>Coryphoideae</taxon>
        <taxon>Phoeniceae</taxon>
        <taxon>Phoenix</taxon>
    </lineage>
</organism>
<dbReference type="RefSeq" id="XP_008793796.1">
    <property type="nucleotide sequence ID" value="XM_008795574.4"/>
</dbReference>
<protein>
    <submittedName>
        <fullName evidence="3">Ribonuclease Y-like</fullName>
    </submittedName>
</protein>
<dbReference type="Proteomes" id="UP000228380">
    <property type="component" value="Chromosome 7"/>
</dbReference>
<evidence type="ECO:0000256" key="1">
    <source>
        <dbReference type="SAM" id="MobiDB-lite"/>
    </source>
</evidence>
<dbReference type="KEGG" id="pda:103710011"/>
<evidence type="ECO:0000313" key="3">
    <source>
        <dbReference type="RefSeq" id="XP_008793796.1"/>
    </source>
</evidence>